<dbReference type="EMBL" id="SMDC01000005">
    <property type="protein sequence ID" value="TCW35977.1"/>
    <property type="molecule type" value="Genomic_DNA"/>
</dbReference>
<sequence>MHDTTDAPTRQLIEDWTRLQTGTIEPERLARLDRDQPEWRCRAATLVAESLFAYITLEMVAPDLAYRHRDQPEHEPEAGEIDARLGAHLLDFLDYRDELAERRATAGAD</sequence>
<comment type="caution">
    <text evidence="1">The sequence shown here is derived from an EMBL/GenBank/DDBJ whole genome shotgun (WGS) entry which is preliminary data.</text>
</comment>
<evidence type="ECO:0000313" key="1">
    <source>
        <dbReference type="EMBL" id="TCW35977.1"/>
    </source>
</evidence>
<name>A0A4R4AAJ5_MARGR</name>
<gene>
    <name evidence="1" type="ORF">EDC29_105152</name>
</gene>
<proteinExistence type="predicted"/>
<reference evidence="1 2" key="1">
    <citation type="submission" date="2019-03" db="EMBL/GenBank/DDBJ databases">
        <title>Genomic Encyclopedia of Type Strains, Phase IV (KMG-IV): sequencing the most valuable type-strain genomes for metagenomic binning, comparative biology and taxonomic classification.</title>
        <authorList>
            <person name="Goeker M."/>
        </authorList>
    </citation>
    <scope>NUCLEOTIDE SEQUENCE [LARGE SCALE GENOMIC DNA]</scope>
    <source>
        <strain evidence="1 2">DSM 203</strain>
    </source>
</reference>
<protein>
    <submittedName>
        <fullName evidence="1">Uncharacterized protein</fullName>
    </submittedName>
</protein>
<dbReference type="AlphaFoldDB" id="A0A4R4AAJ5"/>
<organism evidence="1 2">
    <name type="scientific">Marichromatium gracile</name>
    <name type="common">Chromatium gracile</name>
    <dbReference type="NCBI Taxonomy" id="1048"/>
    <lineage>
        <taxon>Bacteria</taxon>
        <taxon>Pseudomonadati</taxon>
        <taxon>Pseudomonadota</taxon>
        <taxon>Gammaproteobacteria</taxon>
        <taxon>Chromatiales</taxon>
        <taxon>Chromatiaceae</taxon>
        <taxon>Marichromatium</taxon>
    </lineage>
</organism>
<accession>A0A4R4AAJ5</accession>
<dbReference type="RefSeq" id="WP_123140248.1">
    <property type="nucleotide sequence ID" value="NZ_JAKEDQ010000006.1"/>
</dbReference>
<dbReference type="Proteomes" id="UP000295247">
    <property type="component" value="Unassembled WGS sequence"/>
</dbReference>
<evidence type="ECO:0000313" key="2">
    <source>
        <dbReference type="Proteomes" id="UP000295247"/>
    </source>
</evidence>